<feature type="region of interest" description="Disordered" evidence="1">
    <location>
        <begin position="11"/>
        <end position="41"/>
    </location>
</feature>
<protein>
    <submittedName>
        <fullName evidence="2">Uncharacterized protein</fullName>
    </submittedName>
</protein>
<dbReference type="Proteomes" id="UP000314294">
    <property type="component" value="Unassembled WGS sequence"/>
</dbReference>
<dbReference type="AlphaFoldDB" id="A0A4Z2E6B6"/>
<sequence>MFSGISLNRVNLSSPLHPSETPFKDQSILHLSSPPHRRRVDQIARAVKASTRRSERPLVRRCASRLRRLRDSEPVSSFLRG</sequence>
<dbReference type="EMBL" id="SRLO01015296">
    <property type="protein sequence ID" value="TNN24466.1"/>
    <property type="molecule type" value="Genomic_DNA"/>
</dbReference>
<keyword evidence="3" id="KW-1185">Reference proteome</keyword>
<organism evidence="2 3">
    <name type="scientific">Liparis tanakae</name>
    <name type="common">Tanaka's snailfish</name>
    <dbReference type="NCBI Taxonomy" id="230148"/>
    <lineage>
        <taxon>Eukaryota</taxon>
        <taxon>Metazoa</taxon>
        <taxon>Chordata</taxon>
        <taxon>Craniata</taxon>
        <taxon>Vertebrata</taxon>
        <taxon>Euteleostomi</taxon>
        <taxon>Actinopterygii</taxon>
        <taxon>Neopterygii</taxon>
        <taxon>Teleostei</taxon>
        <taxon>Neoteleostei</taxon>
        <taxon>Acanthomorphata</taxon>
        <taxon>Eupercaria</taxon>
        <taxon>Perciformes</taxon>
        <taxon>Cottioidei</taxon>
        <taxon>Cottales</taxon>
        <taxon>Liparidae</taxon>
        <taxon>Liparis</taxon>
    </lineage>
</organism>
<proteinExistence type="predicted"/>
<evidence type="ECO:0000313" key="3">
    <source>
        <dbReference type="Proteomes" id="UP000314294"/>
    </source>
</evidence>
<evidence type="ECO:0000256" key="1">
    <source>
        <dbReference type="SAM" id="MobiDB-lite"/>
    </source>
</evidence>
<reference evidence="2 3" key="1">
    <citation type="submission" date="2019-03" db="EMBL/GenBank/DDBJ databases">
        <title>First draft genome of Liparis tanakae, snailfish: a comprehensive survey of snailfish specific genes.</title>
        <authorList>
            <person name="Kim W."/>
            <person name="Song I."/>
            <person name="Jeong J.-H."/>
            <person name="Kim D."/>
            <person name="Kim S."/>
            <person name="Ryu S."/>
            <person name="Song J.Y."/>
            <person name="Lee S.K."/>
        </authorList>
    </citation>
    <scope>NUCLEOTIDE SEQUENCE [LARGE SCALE GENOMIC DNA]</scope>
    <source>
        <tissue evidence="2">Muscle</tissue>
    </source>
</reference>
<name>A0A4Z2E6B6_9TELE</name>
<comment type="caution">
    <text evidence="2">The sequence shown here is derived from an EMBL/GenBank/DDBJ whole genome shotgun (WGS) entry which is preliminary data.</text>
</comment>
<evidence type="ECO:0000313" key="2">
    <source>
        <dbReference type="EMBL" id="TNN24466.1"/>
    </source>
</evidence>
<accession>A0A4Z2E6B6</accession>
<gene>
    <name evidence="2" type="ORF">EYF80_065408</name>
</gene>